<evidence type="ECO:0000313" key="3">
    <source>
        <dbReference type="Proteomes" id="UP001497516"/>
    </source>
</evidence>
<protein>
    <submittedName>
        <fullName evidence="2">Uncharacterized protein</fullName>
    </submittedName>
</protein>
<dbReference type="EMBL" id="OZ034816">
    <property type="protein sequence ID" value="CAL1375974.1"/>
    <property type="molecule type" value="Genomic_DNA"/>
</dbReference>
<organism evidence="2 3">
    <name type="scientific">Linum trigynum</name>
    <dbReference type="NCBI Taxonomy" id="586398"/>
    <lineage>
        <taxon>Eukaryota</taxon>
        <taxon>Viridiplantae</taxon>
        <taxon>Streptophyta</taxon>
        <taxon>Embryophyta</taxon>
        <taxon>Tracheophyta</taxon>
        <taxon>Spermatophyta</taxon>
        <taxon>Magnoliopsida</taxon>
        <taxon>eudicotyledons</taxon>
        <taxon>Gunneridae</taxon>
        <taxon>Pentapetalae</taxon>
        <taxon>rosids</taxon>
        <taxon>fabids</taxon>
        <taxon>Malpighiales</taxon>
        <taxon>Linaceae</taxon>
        <taxon>Linum</taxon>
    </lineage>
</organism>
<gene>
    <name evidence="2" type="ORF">LTRI10_LOCUS17739</name>
</gene>
<evidence type="ECO:0000256" key="1">
    <source>
        <dbReference type="SAM" id="MobiDB-lite"/>
    </source>
</evidence>
<sequence length="110" mass="12372">MRDDEDINENGEDIEGHGSVLKQVKACKGEMSIFMELEMSFGFSELIRTSPEEDELAKHRKGIEELKSELTRTPIGREIEGRREKVHQSSRNGVAEGGLESECLVETYAS</sequence>
<evidence type="ECO:0000313" key="2">
    <source>
        <dbReference type="EMBL" id="CAL1375974.1"/>
    </source>
</evidence>
<accession>A0AAV2DR59</accession>
<feature type="compositionally biased region" description="Basic and acidic residues" evidence="1">
    <location>
        <begin position="76"/>
        <end position="87"/>
    </location>
</feature>
<keyword evidence="3" id="KW-1185">Reference proteome</keyword>
<proteinExistence type="predicted"/>
<dbReference type="AlphaFoldDB" id="A0AAV2DR59"/>
<dbReference type="Proteomes" id="UP001497516">
    <property type="component" value="Chromosome 3"/>
</dbReference>
<name>A0AAV2DR59_9ROSI</name>
<reference evidence="2 3" key="1">
    <citation type="submission" date="2024-04" db="EMBL/GenBank/DDBJ databases">
        <authorList>
            <person name="Fracassetti M."/>
        </authorList>
    </citation>
    <scope>NUCLEOTIDE SEQUENCE [LARGE SCALE GENOMIC DNA]</scope>
</reference>
<feature type="region of interest" description="Disordered" evidence="1">
    <location>
        <begin position="76"/>
        <end position="97"/>
    </location>
</feature>